<comment type="caution">
    <text evidence="3">The sequence shown here is derived from an EMBL/GenBank/DDBJ whole genome shotgun (WGS) entry which is preliminary data.</text>
</comment>
<keyword evidence="4" id="KW-1185">Reference proteome</keyword>
<reference evidence="3 4" key="1">
    <citation type="submission" date="2024-09" db="EMBL/GenBank/DDBJ databases">
        <authorList>
            <person name="Sun Q."/>
            <person name="Mori K."/>
        </authorList>
    </citation>
    <scope>NUCLEOTIDE SEQUENCE [LARGE SCALE GENOMIC DNA]</scope>
    <source>
        <strain evidence="3 4">TBRC 4938</strain>
    </source>
</reference>
<feature type="signal peptide" evidence="1">
    <location>
        <begin position="1"/>
        <end position="23"/>
    </location>
</feature>
<evidence type="ECO:0000256" key="1">
    <source>
        <dbReference type="SAM" id="SignalP"/>
    </source>
</evidence>
<dbReference type="RefSeq" id="WP_377265543.1">
    <property type="nucleotide sequence ID" value="NZ_JBHMAA010000037.1"/>
</dbReference>
<feature type="chain" id="PRO_5046319397" evidence="1">
    <location>
        <begin position="24"/>
        <end position="329"/>
    </location>
</feature>
<evidence type="ECO:0000313" key="3">
    <source>
        <dbReference type="EMBL" id="MFB9952741.1"/>
    </source>
</evidence>
<dbReference type="InterPro" id="IPR027372">
    <property type="entry name" value="Phytase-like_dom"/>
</dbReference>
<keyword evidence="1" id="KW-0732">Signal</keyword>
<dbReference type="InterPro" id="IPR014567">
    <property type="entry name" value="UCP031900"/>
</dbReference>
<protein>
    <submittedName>
        <fullName evidence="3">Esterase-like activity of phytase family protein</fullName>
    </submittedName>
</protein>
<feature type="domain" description="Phytase-like" evidence="2">
    <location>
        <begin position="63"/>
        <end position="314"/>
    </location>
</feature>
<organism evidence="3 4">
    <name type="scientific">Rhizobium puerariae</name>
    <dbReference type="NCBI Taxonomy" id="1585791"/>
    <lineage>
        <taxon>Bacteria</taxon>
        <taxon>Pseudomonadati</taxon>
        <taxon>Pseudomonadota</taxon>
        <taxon>Alphaproteobacteria</taxon>
        <taxon>Hyphomicrobiales</taxon>
        <taxon>Rhizobiaceae</taxon>
        <taxon>Rhizobium/Agrobacterium group</taxon>
        <taxon>Rhizobium</taxon>
    </lineage>
</organism>
<evidence type="ECO:0000313" key="4">
    <source>
        <dbReference type="Proteomes" id="UP001589692"/>
    </source>
</evidence>
<evidence type="ECO:0000259" key="2">
    <source>
        <dbReference type="Pfam" id="PF13449"/>
    </source>
</evidence>
<accession>A0ABV6AQ52</accession>
<name>A0ABV6AQ52_9HYPH</name>
<dbReference type="PIRSF" id="PIRSF031900">
    <property type="entry name" value="UCP031900"/>
    <property type="match status" value="1"/>
</dbReference>
<sequence length="329" mass="35529">MKLSRLAIWAGLFSALAFPVAPATHDVPVSARVITQFRSGSNETRFGSLEFLGGIQFSSSDSRLQSLSAIRFRPDGRSFVSVLDTGGWLTGRIERNASGRLAGLADVEINPILVRGGRAGSKYNSDAEGLALRDGEAIVGFEQLHRVDAYPDPGFEKSGPLRSLDNPIPRREFRMNAGMETVAASPKSGPLKGALVVVTEHSLDDQGNLFAAILDGPSKGVFKVVRHDPYDATDGAFLPDGDLLLLERRFSMLGGLGMRIRRIKGESIRPGAVADGEVLIDADMGYAIDNMEGLDVIMGPEGRPHLILVSDDNGNLLQRNVMLEFRLDD</sequence>
<proteinExistence type="predicted"/>
<dbReference type="Pfam" id="PF13449">
    <property type="entry name" value="Phytase-like"/>
    <property type="match status" value="1"/>
</dbReference>
<dbReference type="EMBL" id="JBHMAA010000037">
    <property type="protein sequence ID" value="MFB9952741.1"/>
    <property type="molecule type" value="Genomic_DNA"/>
</dbReference>
<gene>
    <name evidence="3" type="ORF">ACFFP0_28175</name>
</gene>
<dbReference type="Proteomes" id="UP001589692">
    <property type="component" value="Unassembled WGS sequence"/>
</dbReference>